<evidence type="ECO:0000313" key="2">
    <source>
        <dbReference type="Proteomes" id="UP000322726"/>
    </source>
</evidence>
<evidence type="ECO:0000313" key="1">
    <source>
        <dbReference type="EMBL" id="QEP35530.1"/>
    </source>
</evidence>
<gene>
    <name evidence="1" type="ORF">APAC_2476</name>
</gene>
<keyword evidence="2" id="KW-1185">Reference proteome</keyword>
<dbReference type="AlphaFoldDB" id="A0A5C2H979"/>
<dbReference type="EMBL" id="CP035928">
    <property type="protein sequence ID" value="QEP35530.1"/>
    <property type="molecule type" value="Genomic_DNA"/>
</dbReference>
<organism evidence="1 2">
    <name type="scientific">Malaciobacter pacificus</name>
    <dbReference type="NCBI Taxonomy" id="1080223"/>
    <lineage>
        <taxon>Bacteria</taxon>
        <taxon>Pseudomonadati</taxon>
        <taxon>Campylobacterota</taxon>
        <taxon>Epsilonproteobacteria</taxon>
        <taxon>Campylobacterales</taxon>
        <taxon>Arcobacteraceae</taxon>
        <taxon>Malaciobacter</taxon>
    </lineage>
</organism>
<dbReference type="KEGG" id="apai:APAC_2476"/>
<reference evidence="1 2" key="3">
    <citation type="submission" date="2019-09" db="EMBL/GenBank/DDBJ databases">
        <title>Taxonomic note: a critical rebuttal of the proposed division of the genus Arcobacter into six genera, emended descriptions of Arcobacter anaerophilus and the genus Arcobacter, and an assessment of genus-level boundaries for Epsilonproteobacteria using in silico genomic comparator tools.</title>
        <authorList>
            <person name="On S.L.W."/>
            <person name="Miller W.G."/>
            <person name="Biggs P."/>
            <person name="Cornelius A."/>
            <person name="Vandamme P."/>
        </authorList>
    </citation>
    <scope>NUCLEOTIDE SEQUENCE [LARGE SCALE GENOMIC DNA]</scope>
    <source>
        <strain evidence="1 2">LMG 26638</strain>
    </source>
</reference>
<name>A0A5C2H979_9BACT</name>
<reference evidence="2" key="1">
    <citation type="submission" date="2019-09" db="EMBL/GenBank/DDBJ databases">
        <title>Complete genome sequencing of four Arcobacter species reveals a diverse suite of mobile elements.</title>
        <authorList>
            <person name="On S.L.W."/>
            <person name="Miller W.G."/>
            <person name="Biggs P."/>
            <person name="Cornelius A."/>
            <person name="Vandamme P."/>
        </authorList>
    </citation>
    <scope>NUCLEOTIDE SEQUENCE [LARGE SCALE GENOMIC DNA]</scope>
    <source>
        <strain evidence="2">LMG 26638</strain>
    </source>
</reference>
<proteinExistence type="predicted"/>
<dbReference type="RefSeq" id="WP_130234418.1">
    <property type="nucleotide sequence ID" value="NZ_BMEF01000015.1"/>
</dbReference>
<dbReference type="OrthoDB" id="5326713at2"/>
<protein>
    <submittedName>
        <fullName evidence="1">NADH:quinone oxidoreductase I, chain G-like protein</fullName>
    </submittedName>
</protein>
<accession>A0A5C2H979</accession>
<reference evidence="1 2" key="2">
    <citation type="submission" date="2019-09" db="EMBL/GenBank/DDBJ databases">
        <title>Complete genome sequencing of four Arcobacter species reveals a diverse suite of mobile elements.</title>
        <authorList>
            <person name="Miller W.G."/>
            <person name="Yee E."/>
            <person name="Bono J.L."/>
        </authorList>
    </citation>
    <scope>NUCLEOTIDE SEQUENCE [LARGE SCALE GENOMIC DNA]</scope>
    <source>
        <strain evidence="1 2">LMG 26638</strain>
    </source>
</reference>
<dbReference type="Proteomes" id="UP000322726">
    <property type="component" value="Chromosome"/>
</dbReference>
<sequence length="266" mass="30316">MNKIEQIANSDFIITFGTMLADNKEQFRDSIIEAIAKNDTQFIYMHPVDNIDLKLYYNQFIKYEVGSEEGVCAMLLDSFVKSSNEKIQNYIDDLDLGYISAESSAGEEEFEELLESSQNFKNKTLIIGDDLVEHERIDNIVKFLSVIKKYSSLNLVVLNEILEEKINACDDENLDEVEDLKSYDGTLVYKLIDENKEDELIASQTFANVAKVKDGDKIIINTPTEKIEKNLKVDNKLHGTVAILKTSENILNGYRYKQVKIEKVGA</sequence>